<sequence>MIPYGRQDISEDDIRAVEAVLRSDFLTQGPAVPGFEDAIARRTGATHAVAVNSATSALHIACMALGVGPGDLLWTVPNTFVASANVGLYCGADVDFVDIDPDTYLMCPKALAEKLAQAAQAGRLPKVIIPVHYAGQTADMAAIGALARAHGVRVIEDASHSIGASYRGAAVGGCAHSDITVFSFHPVKIITTAEGGCATTNDAELARRMVLARSHGVTRDTAQMQNADDQGAWYYEQIALGYNYRMTDMQAALGLSQMARLDDFIARRHILARRYDLLLQDLPLVRPVQSPDSYSALHLYPVQVQDRARVFAALRTDGIGVNVHYIPVHTHPFWRAKGFDWGMFPVAEAFYHRAISLPLHSRLSEADQDQVVGALTRALTA</sequence>
<dbReference type="InterPro" id="IPR015422">
    <property type="entry name" value="PyrdxlP-dep_Trfase_small"/>
</dbReference>
<dbReference type="SUPFAM" id="SSF53383">
    <property type="entry name" value="PLP-dependent transferases"/>
    <property type="match status" value="1"/>
</dbReference>
<evidence type="ECO:0000313" key="3">
    <source>
        <dbReference type="EMBL" id="MDD7970639.1"/>
    </source>
</evidence>
<comment type="similarity">
    <text evidence="1 2">Belongs to the DegT/DnrJ/EryC1 family.</text>
</comment>
<accession>A0ABT5T6R9</accession>
<keyword evidence="2" id="KW-0663">Pyridoxal phosphate</keyword>
<evidence type="ECO:0000256" key="2">
    <source>
        <dbReference type="RuleBase" id="RU004508"/>
    </source>
</evidence>
<organism evidence="3 4">
    <name type="scientific">Roseinatronobacter alkalisoli</name>
    <dbReference type="NCBI Taxonomy" id="3028235"/>
    <lineage>
        <taxon>Bacteria</taxon>
        <taxon>Pseudomonadati</taxon>
        <taxon>Pseudomonadota</taxon>
        <taxon>Alphaproteobacteria</taxon>
        <taxon>Rhodobacterales</taxon>
        <taxon>Paracoccaceae</taxon>
        <taxon>Roseinatronobacter</taxon>
    </lineage>
</organism>
<dbReference type="NCBIfam" id="TIGR03588">
    <property type="entry name" value="PseC"/>
    <property type="match status" value="1"/>
</dbReference>
<keyword evidence="3" id="KW-0032">Aminotransferase</keyword>
<dbReference type="InterPro" id="IPR000653">
    <property type="entry name" value="DegT/StrS_aminotransferase"/>
</dbReference>
<dbReference type="InterPro" id="IPR015424">
    <property type="entry name" value="PyrdxlP-dep_Trfase"/>
</dbReference>
<comment type="caution">
    <text evidence="3">The sequence shown here is derived from an EMBL/GenBank/DDBJ whole genome shotgun (WGS) entry which is preliminary data.</text>
</comment>
<dbReference type="InterPro" id="IPR015421">
    <property type="entry name" value="PyrdxlP-dep_Trfase_major"/>
</dbReference>
<dbReference type="Pfam" id="PF01041">
    <property type="entry name" value="DegT_DnrJ_EryC1"/>
    <property type="match status" value="1"/>
</dbReference>
<dbReference type="EMBL" id="JAQZSM010000004">
    <property type="protein sequence ID" value="MDD7970639.1"/>
    <property type="molecule type" value="Genomic_DNA"/>
</dbReference>
<dbReference type="PANTHER" id="PTHR30244:SF34">
    <property type="entry name" value="DTDP-4-AMINO-4,6-DIDEOXYGALACTOSE TRANSAMINASE"/>
    <property type="match status" value="1"/>
</dbReference>
<dbReference type="PIRSF" id="PIRSF000390">
    <property type="entry name" value="PLP_StrS"/>
    <property type="match status" value="1"/>
</dbReference>
<dbReference type="Proteomes" id="UP001431784">
    <property type="component" value="Unassembled WGS sequence"/>
</dbReference>
<dbReference type="InterPro" id="IPR020026">
    <property type="entry name" value="PseC"/>
</dbReference>
<dbReference type="Gene3D" id="3.40.640.10">
    <property type="entry name" value="Type I PLP-dependent aspartate aminotransferase-like (Major domain)"/>
    <property type="match status" value="1"/>
</dbReference>
<keyword evidence="4" id="KW-1185">Reference proteome</keyword>
<evidence type="ECO:0000313" key="4">
    <source>
        <dbReference type="Proteomes" id="UP001431784"/>
    </source>
</evidence>
<reference evidence="3" key="1">
    <citation type="submission" date="2023-02" db="EMBL/GenBank/DDBJ databases">
        <title>Description of Roseinatronobacter alkalisoli sp. nov., an alkaliphilic bacerium isolated from soda soil.</title>
        <authorList>
            <person name="Wei W."/>
        </authorList>
    </citation>
    <scope>NUCLEOTIDE SEQUENCE</scope>
    <source>
        <strain evidence="3">HJB301</strain>
    </source>
</reference>
<gene>
    <name evidence="3" type="primary">pseC</name>
    <name evidence="3" type="ORF">PUT78_05975</name>
</gene>
<dbReference type="EC" id="2.6.1.92" evidence="3"/>
<name>A0ABT5T6R9_9RHOB</name>
<dbReference type="RefSeq" id="WP_274351327.1">
    <property type="nucleotide sequence ID" value="NZ_JAQZSM010000004.1"/>
</dbReference>
<protein>
    <submittedName>
        <fullName evidence="3">UDP-4-amino-4, 6-dideoxy-N-acetyl-beta-L-altrosamine transaminase</fullName>
        <ecNumber evidence="3">2.6.1.92</ecNumber>
    </submittedName>
</protein>
<dbReference type="CDD" id="cd00616">
    <property type="entry name" value="AHBA_syn"/>
    <property type="match status" value="1"/>
</dbReference>
<proteinExistence type="inferred from homology"/>
<dbReference type="Gene3D" id="3.90.1150.10">
    <property type="entry name" value="Aspartate Aminotransferase, domain 1"/>
    <property type="match status" value="1"/>
</dbReference>
<dbReference type="GO" id="GO:0008483">
    <property type="term" value="F:transaminase activity"/>
    <property type="evidence" value="ECO:0007669"/>
    <property type="project" value="UniProtKB-KW"/>
</dbReference>
<evidence type="ECO:0000256" key="1">
    <source>
        <dbReference type="ARBA" id="ARBA00037999"/>
    </source>
</evidence>
<keyword evidence="3" id="KW-0808">Transferase</keyword>
<dbReference type="PANTHER" id="PTHR30244">
    <property type="entry name" value="TRANSAMINASE"/>
    <property type="match status" value="1"/>
</dbReference>